<evidence type="ECO:0000256" key="2">
    <source>
        <dbReference type="ARBA" id="ARBA00001947"/>
    </source>
</evidence>
<evidence type="ECO:0000313" key="15">
    <source>
        <dbReference type="EMBL" id="KAK9133939.1"/>
    </source>
</evidence>
<evidence type="ECO:0000256" key="10">
    <source>
        <dbReference type="ARBA" id="ARBA00022786"/>
    </source>
</evidence>
<dbReference type="CDD" id="cd22584">
    <property type="entry name" value="Rcat_RBR_unk"/>
    <property type="match status" value="1"/>
</dbReference>
<dbReference type="EMBL" id="JBBNAG010000005">
    <property type="protein sequence ID" value="KAK9133939.1"/>
    <property type="molecule type" value="Genomic_DNA"/>
</dbReference>
<dbReference type="PROSITE" id="PS51873">
    <property type="entry name" value="TRIAD"/>
    <property type="match status" value="1"/>
</dbReference>
<comment type="cofactor">
    <cofactor evidence="2">
        <name>Zn(2+)</name>
        <dbReference type="ChEBI" id="CHEBI:29105"/>
    </cofactor>
</comment>
<protein>
    <recommendedName>
        <fullName evidence="5">RBR-type E3 ubiquitin transferase</fullName>
        <ecNumber evidence="5">2.3.2.31</ecNumber>
    </recommendedName>
</protein>
<dbReference type="Gene3D" id="3.30.420.10">
    <property type="entry name" value="Ribonuclease H-like superfamily/Ribonuclease H"/>
    <property type="match status" value="1"/>
</dbReference>
<feature type="domain" description="RING-type" evidence="13">
    <location>
        <begin position="222"/>
        <end position="269"/>
    </location>
</feature>
<dbReference type="SMART" id="SM00647">
    <property type="entry name" value="IBR"/>
    <property type="match status" value="2"/>
</dbReference>
<dbReference type="FunFam" id="1.20.120.1750:FF:000021">
    <property type="entry name" value="RBR-type E3 ubiquitin transferase"/>
    <property type="match status" value="1"/>
</dbReference>
<dbReference type="Gene3D" id="3.30.40.10">
    <property type="entry name" value="Zinc/RING finger domain, C3HC4 (zinc finger)"/>
    <property type="match status" value="1"/>
</dbReference>
<evidence type="ECO:0000256" key="8">
    <source>
        <dbReference type="ARBA" id="ARBA00022737"/>
    </source>
</evidence>
<evidence type="ECO:0000256" key="12">
    <source>
        <dbReference type="PROSITE-ProRule" id="PRU00175"/>
    </source>
</evidence>
<gene>
    <name evidence="15" type="ORF">Scep_013467</name>
</gene>
<dbReference type="Proteomes" id="UP001419268">
    <property type="component" value="Unassembled WGS sequence"/>
</dbReference>
<dbReference type="SUPFAM" id="SSF53098">
    <property type="entry name" value="Ribonuclease H-like"/>
    <property type="match status" value="1"/>
</dbReference>
<evidence type="ECO:0000256" key="5">
    <source>
        <dbReference type="ARBA" id="ARBA00012251"/>
    </source>
</evidence>
<dbReference type="Pfam" id="PF13456">
    <property type="entry name" value="RVT_3"/>
    <property type="match status" value="1"/>
</dbReference>
<dbReference type="PANTHER" id="PTHR11685">
    <property type="entry name" value="RBR FAMILY RING FINGER AND IBR DOMAIN-CONTAINING"/>
    <property type="match status" value="1"/>
</dbReference>
<evidence type="ECO:0000256" key="4">
    <source>
        <dbReference type="ARBA" id="ARBA00005884"/>
    </source>
</evidence>
<keyword evidence="7" id="KW-0479">Metal-binding</keyword>
<dbReference type="InterPro" id="IPR044066">
    <property type="entry name" value="TRIAD_supradom"/>
</dbReference>
<dbReference type="GO" id="GO:0004523">
    <property type="term" value="F:RNA-DNA hybrid ribonuclease activity"/>
    <property type="evidence" value="ECO:0007669"/>
    <property type="project" value="InterPro"/>
</dbReference>
<evidence type="ECO:0000256" key="6">
    <source>
        <dbReference type="ARBA" id="ARBA00022679"/>
    </source>
</evidence>
<evidence type="ECO:0000256" key="11">
    <source>
        <dbReference type="ARBA" id="ARBA00022833"/>
    </source>
</evidence>
<dbReference type="GO" id="GO:0003676">
    <property type="term" value="F:nucleic acid binding"/>
    <property type="evidence" value="ECO:0007669"/>
    <property type="project" value="InterPro"/>
</dbReference>
<dbReference type="GO" id="GO:0008270">
    <property type="term" value="F:zinc ion binding"/>
    <property type="evidence" value="ECO:0007669"/>
    <property type="project" value="UniProtKB-KW"/>
</dbReference>
<dbReference type="InterPro" id="IPR017907">
    <property type="entry name" value="Znf_RING_CS"/>
</dbReference>
<dbReference type="InterPro" id="IPR002867">
    <property type="entry name" value="IBR_dom"/>
</dbReference>
<organism evidence="15 16">
    <name type="scientific">Stephania cephalantha</name>
    <dbReference type="NCBI Taxonomy" id="152367"/>
    <lineage>
        <taxon>Eukaryota</taxon>
        <taxon>Viridiplantae</taxon>
        <taxon>Streptophyta</taxon>
        <taxon>Embryophyta</taxon>
        <taxon>Tracheophyta</taxon>
        <taxon>Spermatophyta</taxon>
        <taxon>Magnoliopsida</taxon>
        <taxon>Ranunculales</taxon>
        <taxon>Menispermaceae</taxon>
        <taxon>Menispermoideae</taxon>
        <taxon>Cissampelideae</taxon>
        <taxon>Stephania</taxon>
    </lineage>
</organism>
<name>A0AAP0JHJ0_9MAGN</name>
<comment type="caution">
    <text evidence="15">The sequence shown here is derived from an EMBL/GenBank/DDBJ whole genome shotgun (WGS) entry which is preliminary data.</text>
</comment>
<keyword evidence="11" id="KW-0862">Zinc</keyword>
<evidence type="ECO:0000313" key="16">
    <source>
        <dbReference type="Proteomes" id="UP001419268"/>
    </source>
</evidence>
<evidence type="ECO:0000256" key="1">
    <source>
        <dbReference type="ARBA" id="ARBA00001798"/>
    </source>
</evidence>
<dbReference type="FunFam" id="3.30.420.10:FF:000076">
    <property type="entry name" value="RBR-type E3 ubiquitin transferase"/>
    <property type="match status" value="1"/>
</dbReference>
<keyword evidence="10" id="KW-0833">Ubl conjugation pathway</keyword>
<evidence type="ECO:0000259" key="14">
    <source>
        <dbReference type="PROSITE" id="PS51873"/>
    </source>
</evidence>
<dbReference type="AlphaFoldDB" id="A0AAP0JHJ0"/>
<dbReference type="InterPro" id="IPR013083">
    <property type="entry name" value="Znf_RING/FYVE/PHD"/>
</dbReference>
<dbReference type="GO" id="GO:0061630">
    <property type="term" value="F:ubiquitin protein ligase activity"/>
    <property type="evidence" value="ECO:0007669"/>
    <property type="project" value="UniProtKB-EC"/>
</dbReference>
<dbReference type="PROSITE" id="PS50089">
    <property type="entry name" value="ZF_RING_2"/>
    <property type="match status" value="1"/>
</dbReference>
<dbReference type="Gene3D" id="1.20.120.1750">
    <property type="match status" value="1"/>
</dbReference>
<comment type="catalytic activity">
    <reaction evidence="1">
        <text>[E2 ubiquitin-conjugating enzyme]-S-ubiquitinyl-L-cysteine + [acceptor protein]-L-lysine = [E2 ubiquitin-conjugating enzyme]-L-cysteine + [acceptor protein]-N(6)-ubiquitinyl-L-lysine.</text>
        <dbReference type="EC" id="2.3.2.31"/>
    </reaction>
</comment>
<dbReference type="InterPro" id="IPR036397">
    <property type="entry name" value="RNaseH_sf"/>
</dbReference>
<keyword evidence="16" id="KW-1185">Reference proteome</keyword>
<dbReference type="Pfam" id="PF01485">
    <property type="entry name" value="IBR"/>
    <property type="match status" value="2"/>
</dbReference>
<evidence type="ECO:0000256" key="9">
    <source>
        <dbReference type="ARBA" id="ARBA00022771"/>
    </source>
</evidence>
<proteinExistence type="inferred from homology"/>
<feature type="domain" description="RING-type" evidence="14">
    <location>
        <begin position="218"/>
        <end position="436"/>
    </location>
</feature>
<reference evidence="15 16" key="1">
    <citation type="submission" date="2024-01" db="EMBL/GenBank/DDBJ databases">
        <title>Genome assemblies of Stephania.</title>
        <authorList>
            <person name="Yang L."/>
        </authorList>
    </citation>
    <scope>NUCLEOTIDE SEQUENCE [LARGE SCALE GENOMIC DNA]</scope>
    <source>
        <strain evidence="15">JXDWG</strain>
        <tissue evidence="15">Leaf</tissue>
    </source>
</reference>
<sequence length="535" mass="60804">MREELFKIRAFVLNFCGIMEGGSSSSEEHVVDFIEDDEEEFCSCCGEGEEEEEWRDTEELTKEGAKEFVGEFCLKMFFKGVSLIEPGDSGSGFSGIGVVMEKSPGVPVLQVQKKLDFYVEESVAEYLALMDGLVEALRTNIRQVVAFTDSKIVYDQITHAETVEDQLLEALKERVLEHASRLECFVLKIVPTNENQRSLQLAHVAIGIVCSSAKGDGSVEDCPICCDERSPSMMVTMNCTHKFCSHCMRTYVEGKLQSTQVPIRCPQPKCKYYVSASECKTFLPVTCYELLEKAFVEANFLDSEKIYCPFPNCSVLLNPRQCLSSRASSSSYSDGTCVECPECQRFICLDCGVPWHSSMSCQEYQNLPIEERDAGDITLHRLAQNNRWRRCQQCRRMIELTQGCYHMTCWCGHEFCYSCGAEYSVGQQTCQCAFWDESLESPVTQNVDESNPWGWDSFDSFPMIMDAYSDQERSQLALIQRFLAGGFGLSDHHPYQSPPQCSDSYVDTMKDLHQLPWLERFVSVISDTYYEDYIQ</sequence>
<dbReference type="SUPFAM" id="SSF57850">
    <property type="entry name" value="RING/U-box"/>
    <property type="match status" value="2"/>
</dbReference>
<dbReference type="InterPro" id="IPR001841">
    <property type="entry name" value="Znf_RING"/>
</dbReference>
<comment type="similarity">
    <text evidence="4">Belongs to the RBR family. Ariadne subfamily.</text>
</comment>
<dbReference type="PROSITE" id="PS00518">
    <property type="entry name" value="ZF_RING_1"/>
    <property type="match status" value="1"/>
</dbReference>
<evidence type="ECO:0000259" key="13">
    <source>
        <dbReference type="PROSITE" id="PS50089"/>
    </source>
</evidence>
<dbReference type="SMART" id="SM00184">
    <property type="entry name" value="RING"/>
    <property type="match status" value="2"/>
</dbReference>
<dbReference type="Pfam" id="PF00097">
    <property type="entry name" value="zf-C3HC4"/>
    <property type="match status" value="1"/>
</dbReference>
<dbReference type="EC" id="2.3.2.31" evidence="5"/>
<dbReference type="FunFam" id="3.30.40.10:FF:000230">
    <property type="entry name" value="RBR-type E3 ubiquitin transferase"/>
    <property type="match status" value="1"/>
</dbReference>
<evidence type="ECO:0000256" key="7">
    <source>
        <dbReference type="ARBA" id="ARBA00022723"/>
    </source>
</evidence>
<dbReference type="InterPro" id="IPR012337">
    <property type="entry name" value="RNaseH-like_sf"/>
</dbReference>
<comment type="function">
    <text evidence="3">Might act as an E3 ubiquitin-protein ligase, or as part of E3 complex, which accepts ubiquitin from specific E2 ubiquitin-conjugating enzymes and then transfers it to substrates.</text>
</comment>
<dbReference type="GO" id="GO:0016567">
    <property type="term" value="P:protein ubiquitination"/>
    <property type="evidence" value="ECO:0007669"/>
    <property type="project" value="InterPro"/>
</dbReference>
<dbReference type="InterPro" id="IPR002156">
    <property type="entry name" value="RNaseH_domain"/>
</dbReference>
<keyword evidence="9 12" id="KW-0863">Zinc-finger</keyword>
<keyword evidence="6" id="KW-0808">Transferase</keyword>
<dbReference type="InterPro" id="IPR018957">
    <property type="entry name" value="Znf_C3HC4_RING-type"/>
</dbReference>
<dbReference type="InterPro" id="IPR031127">
    <property type="entry name" value="E3_UB_ligase_RBR"/>
</dbReference>
<accession>A0AAP0JHJ0</accession>
<dbReference type="CDD" id="cd22582">
    <property type="entry name" value="BRcat_RBR_unk"/>
    <property type="match status" value="1"/>
</dbReference>
<keyword evidence="8" id="KW-0677">Repeat</keyword>
<evidence type="ECO:0000256" key="3">
    <source>
        <dbReference type="ARBA" id="ARBA00003976"/>
    </source>
</evidence>